<protein>
    <submittedName>
        <fullName evidence="1">Uncharacterized protein</fullName>
    </submittedName>
</protein>
<name>A0A0K2Y4W1_HELHE</name>
<sequence>MIDFKGSYGEYLASSGLKPLLFAGILKPFFTKRFCYAKKGNPQDKQ</sequence>
<gene>
    <name evidence="1" type="ORF">HHE01_15540</name>
</gene>
<dbReference type="EMBL" id="CDMK01000001">
    <property type="protein sequence ID" value="CRI33868.1"/>
    <property type="molecule type" value="Genomic_DNA"/>
</dbReference>
<reference evidence="2" key="1">
    <citation type="submission" date="2014-12" db="EMBL/GenBank/DDBJ databases">
        <authorList>
            <person name="Smet A."/>
        </authorList>
    </citation>
    <scope>NUCLEOTIDE SEQUENCE [LARGE SCALE GENOMIC DNA]</scope>
</reference>
<dbReference type="RefSeq" id="WP_015105918.1">
    <property type="nucleotide sequence ID" value="NZ_AP026684.1"/>
</dbReference>
<dbReference type="GeneID" id="76197813"/>
<evidence type="ECO:0000313" key="1">
    <source>
        <dbReference type="EMBL" id="CRI33868.1"/>
    </source>
</evidence>
<evidence type="ECO:0000313" key="2">
    <source>
        <dbReference type="Proteomes" id="UP000046090"/>
    </source>
</evidence>
<dbReference type="AlphaFoldDB" id="A0A0K2Y4W1"/>
<dbReference type="Proteomes" id="UP000046090">
    <property type="component" value="Unassembled WGS sequence"/>
</dbReference>
<keyword evidence="2" id="KW-1185">Reference proteome</keyword>
<accession>A0A0K2Y4W1</accession>
<proteinExistence type="predicted"/>
<organism evidence="1 2">
    <name type="scientific">Helicobacter heilmannii</name>
    <dbReference type="NCBI Taxonomy" id="35817"/>
    <lineage>
        <taxon>Bacteria</taxon>
        <taxon>Pseudomonadati</taxon>
        <taxon>Campylobacterota</taxon>
        <taxon>Epsilonproteobacteria</taxon>
        <taxon>Campylobacterales</taxon>
        <taxon>Helicobacteraceae</taxon>
        <taxon>Helicobacter</taxon>
    </lineage>
</organism>